<evidence type="ECO:0000313" key="1">
    <source>
        <dbReference type="Proteomes" id="UP000694863"/>
    </source>
</evidence>
<evidence type="ECO:0000313" key="2">
    <source>
        <dbReference type="RefSeq" id="XP_045150412.1"/>
    </source>
</evidence>
<name>A0AC55DF88_ECHTE</name>
<protein>
    <submittedName>
        <fullName evidence="2">Endoplasmic reticulum membrane-associated RNA degradation protein</fullName>
    </submittedName>
</protein>
<keyword evidence="1" id="KW-1185">Reference proteome</keyword>
<gene>
    <name evidence="2" type="primary">ERMARD</name>
</gene>
<dbReference type="Proteomes" id="UP000694863">
    <property type="component" value="Unplaced"/>
</dbReference>
<reference evidence="2" key="1">
    <citation type="submission" date="2025-08" db="UniProtKB">
        <authorList>
            <consortium name="RefSeq"/>
        </authorList>
    </citation>
    <scope>IDENTIFICATION</scope>
</reference>
<proteinExistence type="predicted"/>
<sequence length="682" mass="75943">MTTCLSPSVYAMICKLGFEVTEHRDISSVVSENGEVCWNTITDCVSYAESGLDYCKSVRLLGPLCEAVHLHYLSLTRVHFDILYASWFQWTHCPELFPEILDALQSLQPTAVPLSILKLTSCLERALGDVFLLLGKECPFLLRDLLASQELAQVFGQPVMDVLKVFVGSPHGLNLRNILWHGFAAPQEIPPKYCSMLVLLAAGLGQLLDSFLQLTQRSLTRRCFLTLANLEDVSVFPAVTTEVLSMLDAMVKKSPVIPGTMTPYWEAAISNFRSHRFADCVILLLTQLEAGLRRAFATVNDCPARLLTAESTILYTTFDEMLAKDLNDGTANQLPLLLGEPVMEFLWDVLNHQEGPRIRDRLSHGEVHVCEVPEGAAHQLLALSLVLLLRLGPHGGLHAGVAPSEEATVQSLVSIAEGYSSRFHPASQLKKQVLSCEESISSWPALSLPEGAAPEAARSDDPCETEACTTLIVKVLCEMCHHLPGLHRHLDNLDGLRSEKWAQVLRSLCGTSIPTLYCPRAVLEVLALLQKVCARCHQVSTQVLASTERRHRQWLDKTLRSRQRQNYLRMLPSIELLSPVLRLVLLLVTLELVSIHAVGGKSTCDYQQYVKFLKSVLQYTENLATYTSPERNKWSETVGLSHRALLSMWAFGEKKQMLMHLATKQAAQESPKPQRRRACLGV</sequence>
<organism evidence="1 2">
    <name type="scientific">Echinops telfairi</name>
    <name type="common">Lesser hedgehog tenrec</name>
    <dbReference type="NCBI Taxonomy" id="9371"/>
    <lineage>
        <taxon>Eukaryota</taxon>
        <taxon>Metazoa</taxon>
        <taxon>Chordata</taxon>
        <taxon>Craniata</taxon>
        <taxon>Vertebrata</taxon>
        <taxon>Euteleostomi</taxon>
        <taxon>Mammalia</taxon>
        <taxon>Eutheria</taxon>
        <taxon>Afrotheria</taxon>
        <taxon>Tenrecidae</taxon>
        <taxon>Tenrecinae</taxon>
        <taxon>Echinops</taxon>
    </lineage>
</organism>
<accession>A0AC55DF88</accession>
<dbReference type="RefSeq" id="XP_045150412.1">
    <property type="nucleotide sequence ID" value="XM_045294477.1"/>
</dbReference>